<dbReference type="GO" id="GO:0009401">
    <property type="term" value="P:phosphoenolpyruvate-dependent sugar phosphotransferase system"/>
    <property type="evidence" value="ECO:0007669"/>
    <property type="project" value="InterPro"/>
</dbReference>
<organism evidence="2">
    <name type="scientific">human gut metagenome</name>
    <dbReference type="NCBI Taxonomy" id="408170"/>
    <lineage>
        <taxon>unclassified sequences</taxon>
        <taxon>metagenomes</taxon>
        <taxon>organismal metagenomes</taxon>
    </lineage>
</organism>
<proteinExistence type="predicted"/>
<dbReference type="SUPFAM" id="SSF52794">
    <property type="entry name" value="PTS system IIB component-like"/>
    <property type="match status" value="1"/>
</dbReference>
<feature type="non-terminal residue" evidence="2">
    <location>
        <position position="42"/>
    </location>
</feature>
<reference evidence="2" key="1">
    <citation type="journal article" date="2013" name="Environ. Microbiol.">
        <title>Microbiota from the distal guts of lean and obese adolescents exhibit partial functional redundancy besides clear differences in community structure.</title>
        <authorList>
            <person name="Ferrer M."/>
            <person name="Ruiz A."/>
            <person name="Lanza F."/>
            <person name="Haange S.B."/>
            <person name="Oberbach A."/>
            <person name="Till H."/>
            <person name="Bargiela R."/>
            <person name="Campoy C."/>
            <person name="Segura M.T."/>
            <person name="Richter M."/>
            <person name="von Bergen M."/>
            <person name="Seifert J."/>
            <person name="Suarez A."/>
        </authorList>
    </citation>
    <scope>NUCLEOTIDE SEQUENCE</scope>
</reference>
<dbReference type="AlphaFoldDB" id="K1T6L6"/>
<gene>
    <name evidence="2" type="ORF">OBE_07594</name>
</gene>
<evidence type="ECO:0000256" key="1">
    <source>
        <dbReference type="ARBA" id="ARBA00022679"/>
    </source>
</evidence>
<evidence type="ECO:0000313" key="2">
    <source>
        <dbReference type="EMBL" id="EKC63184.1"/>
    </source>
</evidence>
<accession>K1T6L6</accession>
<dbReference type="EMBL" id="AJWZ01005220">
    <property type="protein sequence ID" value="EKC63184.1"/>
    <property type="molecule type" value="Genomic_DNA"/>
</dbReference>
<sequence length="42" mass="4569">MRPEAPQAQKNVLTAEEIEAADCIIVAADAKVPMDRFNGKKV</sequence>
<dbReference type="EC" id="2.7.1.-" evidence="2"/>
<name>K1T6L6_9ZZZZ</name>
<protein>
    <submittedName>
        <fullName evidence="2">Protein containing Phosphotransferase system, fructose-specific IIB subunit domain protein</fullName>
        <ecNumber evidence="2">2.7.1.-</ecNumber>
    </submittedName>
</protein>
<comment type="caution">
    <text evidence="2">The sequence shown here is derived from an EMBL/GenBank/DDBJ whole genome shotgun (WGS) entry which is preliminary data.</text>
</comment>
<keyword evidence="1 2" id="KW-0808">Transferase</keyword>
<dbReference type="GO" id="GO:0008982">
    <property type="term" value="F:protein-N(PI)-phosphohistidine-sugar phosphotransferase activity"/>
    <property type="evidence" value="ECO:0007669"/>
    <property type="project" value="InterPro"/>
</dbReference>
<dbReference type="InterPro" id="IPR036095">
    <property type="entry name" value="PTS_EIIB-like_sf"/>
</dbReference>
<dbReference type="Gene3D" id="3.40.50.2300">
    <property type="match status" value="1"/>
</dbReference>